<evidence type="ECO:0000256" key="2">
    <source>
        <dbReference type="SAM" id="Phobius"/>
    </source>
</evidence>
<dbReference type="PANTHER" id="PTHR30441:SF8">
    <property type="entry name" value="DUF748 DOMAIN-CONTAINING PROTEIN"/>
    <property type="match status" value="1"/>
</dbReference>
<reference evidence="4" key="1">
    <citation type="journal article" date="2019" name="Int. J. Syst. Evol. Microbiol.">
        <title>The Global Catalogue of Microorganisms (GCM) 10K type strain sequencing project: providing services to taxonomists for standard genome sequencing and annotation.</title>
        <authorList>
            <consortium name="The Broad Institute Genomics Platform"/>
            <consortium name="The Broad Institute Genome Sequencing Center for Infectious Disease"/>
            <person name="Wu L."/>
            <person name="Ma J."/>
        </authorList>
    </citation>
    <scope>NUCLEOTIDE SEQUENCE [LARGE SCALE GENOMIC DNA]</scope>
    <source>
        <strain evidence="4">KCTC 52449</strain>
    </source>
</reference>
<dbReference type="Pfam" id="PF05359">
    <property type="entry name" value="DUF748"/>
    <property type="match status" value="1"/>
</dbReference>
<dbReference type="EMBL" id="JBHRSX010000005">
    <property type="protein sequence ID" value="MFC3200444.1"/>
    <property type="molecule type" value="Genomic_DNA"/>
</dbReference>
<evidence type="ECO:0000313" key="3">
    <source>
        <dbReference type="EMBL" id="MFC3200444.1"/>
    </source>
</evidence>
<dbReference type="InterPro" id="IPR052894">
    <property type="entry name" value="AsmA-related"/>
</dbReference>
<keyword evidence="2" id="KW-0812">Transmembrane</keyword>
<evidence type="ECO:0000313" key="4">
    <source>
        <dbReference type="Proteomes" id="UP001595477"/>
    </source>
</evidence>
<dbReference type="RefSeq" id="WP_123325597.1">
    <property type="nucleotide sequence ID" value="NZ_JBHRSX010000005.1"/>
</dbReference>
<dbReference type="InterPro" id="IPR008023">
    <property type="entry name" value="DUF748"/>
</dbReference>
<keyword evidence="4" id="KW-1185">Reference proteome</keyword>
<name>A0ABV7JUG5_9ALTE</name>
<feature type="region of interest" description="Disordered" evidence="1">
    <location>
        <begin position="593"/>
        <end position="642"/>
    </location>
</feature>
<proteinExistence type="predicted"/>
<gene>
    <name evidence="3" type="ORF">ACFOEW_01240</name>
</gene>
<evidence type="ECO:0000256" key="1">
    <source>
        <dbReference type="SAM" id="MobiDB-lite"/>
    </source>
</evidence>
<feature type="compositionally biased region" description="Polar residues" evidence="1">
    <location>
        <begin position="593"/>
        <end position="612"/>
    </location>
</feature>
<accession>A0ABV7JUG5</accession>
<organism evidence="3 4">
    <name type="scientific">Alteromonas oceani</name>
    <dbReference type="NCBI Taxonomy" id="2071609"/>
    <lineage>
        <taxon>Bacteria</taxon>
        <taxon>Pseudomonadati</taxon>
        <taxon>Pseudomonadota</taxon>
        <taxon>Gammaproteobacteria</taxon>
        <taxon>Alteromonadales</taxon>
        <taxon>Alteromonadaceae</taxon>
        <taxon>Alteromonas/Salinimonas group</taxon>
        <taxon>Alteromonas</taxon>
    </lineage>
</organism>
<dbReference type="PANTHER" id="PTHR30441">
    <property type="entry name" value="DUF748 DOMAIN-CONTAINING PROTEIN"/>
    <property type="match status" value="1"/>
</dbReference>
<comment type="caution">
    <text evidence="3">The sequence shown here is derived from an EMBL/GenBank/DDBJ whole genome shotgun (WGS) entry which is preliminary data.</text>
</comment>
<keyword evidence="2" id="KW-1133">Transmembrane helix</keyword>
<sequence>MSKLNTWRKGYHQQPRWLRVSEWCLLAYLLYALLLGLITPYVLTAKLPTVLSQSLGREVTVDTISINPFLLRVRVANFRIAEADQQGDFIRFTQLEADAAFWRTLLTFTPTLEHFYLNGPYARLAREQGGETTEFNFSDIIRHIQSQSSPEETNEESGDENGIPHLRLGLLNVTDGKVEIFDRVSGAELVYPDLALELANLDTHATISDSAQSKEQGSPDNLYQVNVTTTEGGTLYVDGLFQLAPLALTGKVVIKKLALPPLWPLSDDIIKARLTDGTLDFSVGYELRETEQGFNFRANDGQLAVHSLALSDTTSQRISLDTFSLTNMRLDTDSQRVDIAGLKLEAPYINGVYDNDGLDLVSLLMPAGIAQNNAEPEDNSQPEETTAWQVVLGELAISEGDVQLHDKAVAQSMYWRVHPITVTTSKIDSDFSVPVDYDVTLAISGNSQAIPENAQGELITRGSADLATQAVVGELTIADIALSQVQSYLTPFVNISLSEGGLSATTRYEVAESGKKLLVSGDATVDNLTILDGLHYEPLVKWQSLDVADLRFSLDDNTLAIASINITEPYAKILIDEQKRTNIGAIIRSGESFSDDASQTGNAEGDSVNTPENGEAEGESVDTPETGVVEGDSVNTPETGDAEGSTLAISIAAINLINGSAYFADESLTPQFASSIESLNGSIEQLTSDAGSAAKVAINGKIDSYAPVSLKGEINPLLEELFLDLDFAVEGAELSSVNPYSGTYMGYYIDKGLLSLDVRYKVQNSELDGNNHVVIDQLTLGRKSDSEQALSLPLGLAVALLQDNDGVIDLGLEVSGDLDNPDFSFGSIILNALGNLITKAVTAPFTFLASLVGSEDELNRVDFAAGQDSLDEQATQRLTTLAEALNKRPGLRVSIEGTVDAVSDARELAVAQLHQQLLERSAQDALPDNFSASNVPLEGPLASTLETLFSETFSDSIQDEQQQIRAQLQNNNDEPVTEQQVTRALHISMYNRLRDSITIPESELAALAQKRGKRVKAYLVNQAQVDAGRLFLLNSREHLQSQSSSVELSLQAD</sequence>
<keyword evidence="2" id="KW-0472">Membrane</keyword>
<protein>
    <submittedName>
        <fullName evidence="3">DUF748 domain-containing protein</fullName>
    </submittedName>
</protein>
<dbReference type="Proteomes" id="UP001595477">
    <property type="component" value="Unassembled WGS sequence"/>
</dbReference>
<feature type="transmembrane region" description="Helical" evidence="2">
    <location>
        <begin position="20"/>
        <end position="43"/>
    </location>
</feature>